<reference evidence="4" key="1">
    <citation type="submission" date="2020-03" db="EMBL/GenBank/DDBJ databases">
        <title>Intra-Species Differences in Population Size shape Life History and Genome Evolution.</title>
        <authorList>
            <person name="Willemsen D."/>
            <person name="Cui R."/>
            <person name="Valenzano D.R."/>
        </authorList>
    </citation>
    <scope>NUCLEOTIDE SEQUENCE</scope>
    <source>
        <strain evidence="4">GRZ</strain>
        <tissue evidence="4">Whole</tissue>
    </source>
</reference>
<organism evidence="4 5">
    <name type="scientific">Nothobranchius furzeri</name>
    <name type="common">Turquoise killifish</name>
    <dbReference type="NCBI Taxonomy" id="105023"/>
    <lineage>
        <taxon>Eukaryota</taxon>
        <taxon>Metazoa</taxon>
        <taxon>Chordata</taxon>
        <taxon>Craniata</taxon>
        <taxon>Vertebrata</taxon>
        <taxon>Euteleostomi</taxon>
        <taxon>Actinopterygii</taxon>
        <taxon>Neopterygii</taxon>
        <taxon>Teleostei</taxon>
        <taxon>Neoteleostei</taxon>
        <taxon>Acanthomorphata</taxon>
        <taxon>Ovalentaria</taxon>
        <taxon>Atherinomorphae</taxon>
        <taxon>Cyprinodontiformes</taxon>
        <taxon>Nothobranchiidae</taxon>
        <taxon>Nothobranchius</taxon>
    </lineage>
</organism>
<feature type="region of interest" description="Disordered" evidence="2">
    <location>
        <begin position="137"/>
        <end position="156"/>
    </location>
</feature>
<feature type="compositionally biased region" description="Polar residues" evidence="2">
    <location>
        <begin position="1445"/>
        <end position="1463"/>
    </location>
</feature>
<feature type="domain" description="CEP152 CEP63 binding coiled coil" evidence="3">
    <location>
        <begin position="1256"/>
        <end position="1306"/>
    </location>
</feature>
<feature type="region of interest" description="Disordered" evidence="2">
    <location>
        <begin position="1580"/>
        <end position="1631"/>
    </location>
</feature>
<dbReference type="Pfam" id="PF25769">
    <property type="entry name" value="PLK4_bind_CEP152"/>
    <property type="match status" value="1"/>
</dbReference>
<feature type="region of interest" description="Disordered" evidence="2">
    <location>
        <begin position="1495"/>
        <end position="1525"/>
    </location>
</feature>
<feature type="compositionally biased region" description="Polar residues" evidence="2">
    <location>
        <begin position="1422"/>
        <end position="1432"/>
    </location>
</feature>
<dbReference type="Proteomes" id="UP000822369">
    <property type="component" value="Chromosome 4"/>
</dbReference>
<gene>
    <name evidence="4" type="primary">cep152</name>
    <name evidence="4" type="ORF">G4P62_012605</name>
</gene>
<dbReference type="InterPro" id="IPR051235">
    <property type="entry name" value="CEP152/SHC-Transforming"/>
</dbReference>
<proteinExistence type="predicted"/>
<dbReference type="GO" id="GO:0007099">
    <property type="term" value="P:centriole replication"/>
    <property type="evidence" value="ECO:0007669"/>
    <property type="project" value="TreeGrafter"/>
</dbReference>
<dbReference type="CTD" id="22995"/>
<dbReference type="OrthoDB" id="10064205at2759"/>
<comment type="caution">
    <text evidence="4">The sequence shown here is derived from an EMBL/GenBank/DDBJ whole genome shotgun (WGS) entry which is preliminary data.</text>
</comment>
<dbReference type="PANTHER" id="PTHR10337:SF6">
    <property type="entry name" value="CENTROSOMAL PROTEIN OF 152 KDA"/>
    <property type="match status" value="1"/>
</dbReference>
<evidence type="ECO:0000313" key="5">
    <source>
        <dbReference type="Proteomes" id="UP000822369"/>
    </source>
</evidence>
<dbReference type="GeneID" id="107388622"/>
<feature type="coiled-coil region" evidence="1">
    <location>
        <begin position="398"/>
        <end position="490"/>
    </location>
</feature>
<evidence type="ECO:0000313" key="4">
    <source>
        <dbReference type="EMBL" id="KAF7224203.1"/>
    </source>
</evidence>
<dbReference type="Pfam" id="PF25770">
    <property type="entry name" value="CC_CEP63-bind_CEP152"/>
    <property type="match status" value="1"/>
</dbReference>
<dbReference type="GO" id="GO:0005813">
    <property type="term" value="C:centrosome"/>
    <property type="evidence" value="ECO:0007669"/>
    <property type="project" value="TreeGrafter"/>
</dbReference>
<feature type="region of interest" description="Disordered" evidence="2">
    <location>
        <begin position="1415"/>
        <end position="1471"/>
    </location>
</feature>
<feature type="region of interest" description="Disordered" evidence="2">
    <location>
        <begin position="1"/>
        <end position="84"/>
    </location>
</feature>
<dbReference type="PANTHER" id="PTHR10337">
    <property type="entry name" value="SHC TRANSFORMING PROTEIN"/>
    <property type="match status" value="1"/>
</dbReference>
<dbReference type="KEGG" id="nfu:107388622"/>
<feature type="compositionally biased region" description="Low complexity" evidence="2">
    <location>
        <begin position="55"/>
        <end position="69"/>
    </location>
</feature>
<evidence type="ECO:0000256" key="2">
    <source>
        <dbReference type="SAM" id="MobiDB-lite"/>
    </source>
</evidence>
<dbReference type="EMBL" id="JAAVVJ010000004">
    <property type="protein sequence ID" value="KAF7224203.1"/>
    <property type="molecule type" value="Genomic_DNA"/>
</dbReference>
<keyword evidence="1" id="KW-0175">Coiled coil</keyword>
<feature type="coiled-coil region" evidence="1">
    <location>
        <begin position="241"/>
        <end position="324"/>
    </location>
</feature>
<sequence length="1631" mass="187994">MSIDFDSAALQTQHDEEEYDQEDYAREQELHKLLTDLPDDMLEDSRDSSSPELECSNCSNQNASSSPQCKWTQEWSDHAHPPSHAQIYDVDFDQASHDQYAYEDDGNLLPHTWNQNHPFAQERYPCTSVGSDKCTENSDFSTGSEAQPFPEGSDNHVNFKGEEGYRRELNHEVQNTRHQFQNVNSEVNDQGSNQHQVRYKPHHAVHQPKVFHSQAAQQDQFGLLQREFLDSTQQNADRERSTQLQILNKAQQRQIEDLERKLEDSRRNMRYLEHQFAIVKDEKDGLTVSYKESSRLVEDAKEREVQMQHKLQAVEQQVQLLRERDQENLKKQRLADAAVDSMKQQMLELCRSDTLSKSREQHDRDLAVMKEQHEVALLALQQKLDSTSQALSEQFDVGQKLREQVKLLERQREEEHLERAKVVNSLSQRLEESQHQCAKLLQTNTVQEMSQMQIKLQQAQAAKALSENMSKVLQEDLADLKEQITLYESAVKHSVITLDLSSELENHLSESCMDLGLKKTNRKNGTLHRTALAHLSDSKLPKDEALKLLQVEMQRCLGCLKGKRRKISQLQEELQHRQTRVDELQTQLEEVKLRSSVKAKHSDWNGDSQKELTRLQEDKRHLMEQVELLENKNKELKQSEEKLKSVNSELCSKMREMIQELDQEKQEAAERSERINQQYRDDVVNRVRTELLVEHEAQTEQLTAQHRQQIEQLQNQLSEVSDKMLAVQECYISVCKEKSLLEETVHNREKEETSIKKETEEKLRRELEAQHQASITQLKAVWSKEKETEVQQQVDSCVASTEAKWKHELEKREKTWLQRLEEASKEGKRQLTEAACQTDKFEVRVEDLDSRLRAQKQQVLLEADKEQCRAVEEARRHLQRELEEKHLEDMAKQVEGAVTRAYNRWIEDLPSLPEYQTLLQSEKEKWEELQERVTNQKVSQALREAEELRGRSQQEDLCPGVQGVEELQVELAALRSQLEQLTREQAALLRAELAGARAAWNREKQQEVSSIQVRSKQTYQTKLQEERRQLEQALQQAREDADLQRKELLLQMEAKVQQTARAREEEWRCQRRQMREEFIAELQTALEQVQNQVLGPDETEEQTSGSTSEVTLTHIIKASCREMVNRAAAEAKRECSKMSEEQMSQVSAGTPGQRVMETNKMNSAAQRKEQPRCSRGCSEMFSKLQKKNQELQRHLEKTCRQLQLSVREHKAATQHLKDQHERSLQKVKEEHQQQLEEVKKAKESSGSSDHHLQQGLEEMKQQYLVTVEKIRGDMLRYLQESRERAAEMIRIEVQRERRDTARQMRRYYLTCLQELLEDGGKTTGQEALIVLNLLPFSSIAPPADCIDLFVSCRAEKKIMNAASKLAAMAKVLETPVKSKSGKNHSSPSCAAAGAVTSRNSGFSKNLAALTEPLETHRDRTASDSGQNCTPTVRTKLVSHRDPPRSQENVVDKGQQSQTSSHTILTPHKSCPQTATQTHVDFVSLSVRGRDLEWHMQGSDSNKESGRQNKPFLVQEAPVREEKPSDWSVVSSDSNVVSRLSYLGRKVEPVRPFSVSAGSPNGIREFGGLTPDASDLTVYKDIPTTEPLPKSSNREPIPGSECEAELGGSRPPFSELRRQQDSGFDSPFYQQH</sequence>
<dbReference type="InterPro" id="IPR057659">
    <property type="entry name" value="CEP152_CC"/>
</dbReference>
<feature type="compositionally biased region" description="Basic and acidic residues" evidence="2">
    <location>
        <begin position="23"/>
        <end position="34"/>
    </location>
</feature>
<feature type="coiled-coil region" evidence="1">
    <location>
        <begin position="806"/>
        <end position="837"/>
    </location>
</feature>
<protein>
    <submittedName>
        <fullName evidence="4">Transcript variant X1</fullName>
    </submittedName>
</protein>
<evidence type="ECO:0000259" key="3">
    <source>
        <dbReference type="Pfam" id="PF25770"/>
    </source>
</evidence>
<name>A0A9D2YQ28_NOTFU</name>
<feature type="coiled-coil region" evidence="1">
    <location>
        <begin position="861"/>
        <end position="888"/>
    </location>
</feature>
<evidence type="ECO:0000256" key="1">
    <source>
        <dbReference type="SAM" id="Coils"/>
    </source>
</evidence>
<feature type="coiled-coil region" evidence="1">
    <location>
        <begin position="1016"/>
        <end position="1047"/>
    </location>
</feature>
<feature type="region of interest" description="Disordered" evidence="2">
    <location>
        <begin position="1213"/>
        <end position="1251"/>
    </location>
</feature>
<dbReference type="RefSeq" id="XP_015819707.1">
    <property type="nucleotide sequence ID" value="XM_015964221.3"/>
</dbReference>
<dbReference type="InterPro" id="IPR057664">
    <property type="entry name" value="CEP152_PLK4_bind"/>
</dbReference>
<feature type="coiled-coil region" evidence="1">
    <location>
        <begin position="935"/>
        <end position="991"/>
    </location>
</feature>
<accession>A0A9D2YQ28</accession>
<feature type="coiled-coil region" evidence="1">
    <location>
        <begin position="560"/>
        <end position="770"/>
    </location>
</feature>